<keyword evidence="2" id="KW-0808">Transferase</keyword>
<dbReference type="Proteomes" id="UP000035909">
    <property type="component" value="Unassembled WGS sequence"/>
</dbReference>
<name>A0A0J1H915_9GAMM</name>
<proteinExistence type="predicted"/>
<dbReference type="RefSeq" id="WP_047886064.1">
    <property type="nucleotide sequence ID" value="NZ_CP071326.1"/>
</dbReference>
<feature type="domain" description="N-acetyltransferase" evidence="1">
    <location>
        <begin position="1"/>
        <end position="159"/>
    </location>
</feature>
<accession>A0A0J1H915</accession>
<reference evidence="2 3" key="1">
    <citation type="submission" date="2015-05" db="EMBL/GenBank/DDBJ databases">
        <title>Photobacterium galathea sp. nov.</title>
        <authorList>
            <person name="Machado H."/>
            <person name="Gram L."/>
        </authorList>
    </citation>
    <scope>NUCLEOTIDE SEQUENCE [LARGE SCALE GENOMIC DNA]</scope>
    <source>
        <strain evidence="2 3">DSM 22954</strain>
    </source>
</reference>
<dbReference type="OrthoDB" id="326501at2"/>
<comment type="caution">
    <text evidence="2">The sequence shown here is derived from an EMBL/GenBank/DDBJ whole genome shotgun (WGS) entry which is preliminary data.</text>
</comment>
<evidence type="ECO:0000259" key="1">
    <source>
        <dbReference type="PROSITE" id="PS51186"/>
    </source>
</evidence>
<keyword evidence="3" id="KW-1185">Reference proteome</keyword>
<dbReference type="EMBL" id="LDOU01000015">
    <property type="protein sequence ID" value="KLV08175.1"/>
    <property type="molecule type" value="Genomic_DNA"/>
</dbReference>
<dbReference type="PANTHER" id="PTHR43415:SF5">
    <property type="entry name" value="ACETYLTRANSFERASE"/>
    <property type="match status" value="1"/>
</dbReference>
<dbReference type="PROSITE" id="PS51186">
    <property type="entry name" value="GNAT"/>
    <property type="match status" value="1"/>
</dbReference>
<dbReference type="InterPro" id="IPR000182">
    <property type="entry name" value="GNAT_dom"/>
</dbReference>
<dbReference type="Pfam" id="PF00583">
    <property type="entry name" value="Acetyltransf_1"/>
    <property type="match status" value="1"/>
</dbReference>
<evidence type="ECO:0000313" key="2">
    <source>
        <dbReference type="EMBL" id="KLV08175.1"/>
    </source>
</evidence>
<dbReference type="PATRIC" id="fig|320778.3.peg.3336"/>
<gene>
    <name evidence="2" type="ORF">ABT57_15335</name>
</gene>
<sequence>MRLDEFTEQNFDQLIQWINSEELNYLWGGPNYTFPLTHQKIRQHCSKQDVFPFLCTFKGQNVGFVELIKKTDHHFRICRVFIAHQYRGQGLSAKMLNQLIAKARTEFKATHLSLAVFEHNIAAKHCYESLGFKTVSIEIGTRSFRGKNWDLVLMDKALTQKTSKENALKEA</sequence>
<dbReference type="STRING" id="320778.ABT57_15335"/>
<evidence type="ECO:0000313" key="3">
    <source>
        <dbReference type="Proteomes" id="UP000035909"/>
    </source>
</evidence>
<dbReference type="PANTHER" id="PTHR43415">
    <property type="entry name" value="SPERMIDINE N(1)-ACETYLTRANSFERASE"/>
    <property type="match status" value="1"/>
</dbReference>
<dbReference type="CDD" id="cd04301">
    <property type="entry name" value="NAT_SF"/>
    <property type="match status" value="1"/>
</dbReference>
<dbReference type="InterPro" id="IPR016181">
    <property type="entry name" value="Acyl_CoA_acyltransferase"/>
</dbReference>
<dbReference type="Gene3D" id="3.40.630.30">
    <property type="match status" value="1"/>
</dbReference>
<dbReference type="GO" id="GO:0016747">
    <property type="term" value="F:acyltransferase activity, transferring groups other than amino-acyl groups"/>
    <property type="evidence" value="ECO:0007669"/>
    <property type="project" value="InterPro"/>
</dbReference>
<protein>
    <submittedName>
        <fullName evidence="2">GCN5 family acetyltransferase</fullName>
    </submittedName>
</protein>
<dbReference type="SUPFAM" id="SSF55729">
    <property type="entry name" value="Acyl-CoA N-acyltransferases (Nat)"/>
    <property type="match status" value="1"/>
</dbReference>
<organism evidence="2 3">
    <name type="scientific">Photobacterium ganghwense</name>
    <dbReference type="NCBI Taxonomy" id="320778"/>
    <lineage>
        <taxon>Bacteria</taxon>
        <taxon>Pseudomonadati</taxon>
        <taxon>Pseudomonadota</taxon>
        <taxon>Gammaproteobacteria</taxon>
        <taxon>Vibrionales</taxon>
        <taxon>Vibrionaceae</taxon>
        <taxon>Photobacterium</taxon>
    </lineage>
</organism>
<dbReference type="AlphaFoldDB" id="A0A0J1H915"/>